<accession>A0A0C7QXQ6</accession>
<dbReference type="EMBL" id="CEKZ01000025">
    <property type="protein sequence ID" value="CEQ05387.1"/>
    <property type="molecule type" value="Genomic_DNA"/>
</dbReference>
<keyword evidence="4" id="KW-0547">Nucleotide-binding</keyword>
<keyword evidence="2" id="KW-1133">Transmembrane helix</keyword>
<dbReference type="GO" id="GO:0042802">
    <property type="term" value="F:identical protein binding"/>
    <property type="evidence" value="ECO:0007669"/>
    <property type="project" value="TreeGrafter"/>
</dbReference>
<dbReference type="InterPro" id="IPR036890">
    <property type="entry name" value="HATPase_C_sf"/>
</dbReference>
<dbReference type="Pfam" id="PF14501">
    <property type="entry name" value="HATPase_c_5"/>
    <property type="match status" value="1"/>
</dbReference>
<name>A0A0C7QXQ6_PARSO</name>
<dbReference type="Proteomes" id="UP000049127">
    <property type="component" value="Unassembled WGS sequence"/>
</dbReference>
<protein>
    <submittedName>
        <fullName evidence="4">ATP-binding protein</fullName>
    </submittedName>
</protein>
<feature type="transmembrane region" description="Helical" evidence="2">
    <location>
        <begin position="186"/>
        <end position="206"/>
    </location>
</feature>
<feature type="transmembrane region" description="Helical" evidence="2">
    <location>
        <begin position="30"/>
        <end position="48"/>
    </location>
</feature>
<evidence type="ECO:0000313" key="4">
    <source>
        <dbReference type="EMBL" id="CEQ05387.1"/>
    </source>
</evidence>
<dbReference type="AlphaFoldDB" id="A0A0C7QXQ6"/>
<dbReference type="GO" id="GO:0005524">
    <property type="term" value="F:ATP binding"/>
    <property type="evidence" value="ECO:0007669"/>
    <property type="project" value="UniProtKB-KW"/>
</dbReference>
<feature type="coiled-coil region" evidence="1">
    <location>
        <begin position="208"/>
        <end position="235"/>
    </location>
</feature>
<evidence type="ECO:0000256" key="1">
    <source>
        <dbReference type="SAM" id="Coils"/>
    </source>
</evidence>
<keyword evidence="4" id="KW-0067">ATP-binding</keyword>
<evidence type="ECO:0000259" key="3">
    <source>
        <dbReference type="Pfam" id="PF14501"/>
    </source>
</evidence>
<evidence type="ECO:0000256" key="2">
    <source>
        <dbReference type="SAM" id="Phobius"/>
    </source>
</evidence>
<dbReference type="SUPFAM" id="SSF55874">
    <property type="entry name" value="ATPase domain of HSP90 chaperone/DNA topoisomerase II/histidine kinase"/>
    <property type="match status" value="1"/>
</dbReference>
<dbReference type="RefSeq" id="WP_055340872.1">
    <property type="nucleotide sequence ID" value="NZ_CP124295.1"/>
</dbReference>
<sequence>MIHLYTLLTNIGIYLSFINIYDFKRNKIKLATCFICLYILLALISYYLKISPLYGVNIINAILVYKFTKKTLLTITIPLMSTVLYITVNTFYYHVVLFLTSINIYKLGNRIHLMAHYLITYIIIIVISKLLNSKLVKIIDEFDMVYKFKIQLLIILTSILSICIYFETIRQTKLAFIAGLEIKRNIMLCLLHFFTFLSVIFLIMLVNNQSRLKEINEYNSKLESLTNEMRKFRHDYKNIILSMCGYIDAGDMEGLREFFYSNIECSAKNLDIYNLNFSSVGNIKCIEAKGMIASKLIMAQRKGIDTNVYIPNIVKDINFNCLDLCRILGIILDNSIEASLECENPSITLSIIDKENLISIIISNTYKEKIEDISNLFKDGYSSKGEGRGIGLSNLREILNNYENVYFTIKIEGEFIQKLDIYK</sequence>
<keyword evidence="2" id="KW-0812">Transmembrane</keyword>
<proteinExistence type="predicted"/>
<dbReference type="InterPro" id="IPR032834">
    <property type="entry name" value="NatK-like_C"/>
</dbReference>
<feature type="transmembrane region" description="Helical" evidence="2">
    <location>
        <begin position="6"/>
        <end position="23"/>
    </location>
</feature>
<dbReference type="PANTHER" id="PTHR40448">
    <property type="entry name" value="TWO-COMPONENT SENSOR HISTIDINE KINASE"/>
    <property type="match status" value="1"/>
</dbReference>
<dbReference type="PANTHER" id="PTHR40448:SF1">
    <property type="entry name" value="TWO-COMPONENT SENSOR HISTIDINE KINASE"/>
    <property type="match status" value="1"/>
</dbReference>
<keyword evidence="1" id="KW-0175">Coiled coil</keyword>
<feature type="transmembrane region" description="Helical" evidence="2">
    <location>
        <begin position="75"/>
        <end position="99"/>
    </location>
</feature>
<gene>
    <name evidence="4" type="ORF">R28058_30781</name>
</gene>
<feature type="domain" description="Sensor histidine kinase NatK-like C-terminal" evidence="3">
    <location>
        <begin position="320"/>
        <end position="421"/>
    </location>
</feature>
<keyword evidence="2" id="KW-0472">Membrane</keyword>
<evidence type="ECO:0000313" key="5">
    <source>
        <dbReference type="Proteomes" id="UP000049127"/>
    </source>
</evidence>
<organism evidence="4 5">
    <name type="scientific">Paraclostridium sordellii</name>
    <name type="common">Clostridium sordellii</name>
    <dbReference type="NCBI Taxonomy" id="1505"/>
    <lineage>
        <taxon>Bacteria</taxon>
        <taxon>Bacillati</taxon>
        <taxon>Bacillota</taxon>
        <taxon>Clostridia</taxon>
        <taxon>Peptostreptococcales</taxon>
        <taxon>Peptostreptococcaceae</taxon>
        <taxon>Paraclostridium</taxon>
    </lineage>
</organism>
<reference evidence="4 5" key="1">
    <citation type="submission" date="2015-01" db="EMBL/GenBank/DDBJ databases">
        <authorList>
            <person name="Aslett A.Martin."/>
            <person name="De Silva Nishadi"/>
        </authorList>
    </citation>
    <scope>NUCLEOTIDE SEQUENCE [LARGE SCALE GENOMIC DNA]</scope>
    <source>
        <strain evidence="4 5">R28058</strain>
    </source>
</reference>
<feature type="transmembrane region" description="Helical" evidence="2">
    <location>
        <begin position="111"/>
        <end position="128"/>
    </location>
</feature>
<dbReference type="Gene3D" id="3.30.565.10">
    <property type="entry name" value="Histidine kinase-like ATPase, C-terminal domain"/>
    <property type="match status" value="1"/>
</dbReference>
<dbReference type="OrthoDB" id="1656061at2"/>
<feature type="transmembrane region" description="Helical" evidence="2">
    <location>
        <begin position="148"/>
        <end position="166"/>
    </location>
</feature>